<comment type="caution">
    <text evidence="1">The sequence shown here is derived from an EMBL/GenBank/DDBJ whole genome shotgun (WGS) entry which is preliminary data.</text>
</comment>
<sequence length="115" mass="12529">MSAINGNHGLSAAMDAWDAKNGEGKRSRRSMRDAAFLALRAKALANPRTSNLARVRLTFRGDGLTIAEAASRALVSERTWKRAEAGEGVDDLSWARIARALECDRATIDPTHIPR</sequence>
<dbReference type="AlphaFoldDB" id="A0A2T4UDD7"/>
<gene>
    <name evidence="1" type="ORF">C7Y72_17870</name>
</gene>
<reference evidence="1 2" key="1">
    <citation type="submission" date="2018-03" db="EMBL/GenBank/DDBJ databases">
        <title>Aquarubrobacter algicola gen. nov., sp. nov., a novel actinobacterium isolated from shallow eutrophic lake during the end of cyanobacterial harmful algal blooms.</title>
        <authorList>
            <person name="Chun S.J."/>
        </authorList>
    </citation>
    <scope>NUCLEOTIDE SEQUENCE [LARGE SCALE GENOMIC DNA]</scope>
    <source>
        <strain evidence="1 2">Seoho-28</strain>
    </source>
</reference>
<protein>
    <submittedName>
        <fullName evidence="1">Uncharacterized protein</fullName>
    </submittedName>
</protein>
<dbReference type="OrthoDB" id="1768373at2"/>
<evidence type="ECO:0000313" key="2">
    <source>
        <dbReference type="Proteomes" id="UP000240739"/>
    </source>
</evidence>
<dbReference type="EMBL" id="PYYB01000003">
    <property type="protein sequence ID" value="PTL55517.1"/>
    <property type="molecule type" value="Genomic_DNA"/>
</dbReference>
<accession>A0A2T4UDD7</accession>
<proteinExistence type="predicted"/>
<dbReference type="Proteomes" id="UP000240739">
    <property type="component" value="Unassembled WGS sequence"/>
</dbReference>
<keyword evidence="2" id="KW-1185">Reference proteome</keyword>
<dbReference type="RefSeq" id="WP_107570560.1">
    <property type="nucleotide sequence ID" value="NZ_PYYB01000003.1"/>
</dbReference>
<organism evidence="1 2">
    <name type="scientific">Paraconexibacter algicola</name>
    <dbReference type="NCBI Taxonomy" id="2133960"/>
    <lineage>
        <taxon>Bacteria</taxon>
        <taxon>Bacillati</taxon>
        <taxon>Actinomycetota</taxon>
        <taxon>Thermoleophilia</taxon>
        <taxon>Solirubrobacterales</taxon>
        <taxon>Paraconexibacteraceae</taxon>
        <taxon>Paraconexibacter</taxon>
    </lineage>
</organism>
<name>A0A2T4UDD7_9ACTN</name>
<evidence type="ECO:0000313" key="1">
    <source>
        <dbReference type="EMBL" id="PTL55517.1"/>
    </source>
</evidence>